<dbReference type="AlphaFoldDB" id="A0A317X3B3"/>
<accession>A0A317X3B3</accession>
<organism evidence="2 3">
    <name type="scientific">Aspergillus sclerotioniger CBS 115572</name>
    <dbReference type="NCBI Taxonomy" id="1450535"/>
    <lineage>
        <taxon>Eukaryota</taxon>
        <taxon>Fungi</taxon>
        <taxon>Dikarya</taxon>
        <taxon>Ascomycota</taxon>
        <taxon>Pezizomycotina</taxon>
        <taxon>Eurotiomycetes</taxon>
        <taxon>Eurotiomycetidae</taxon>
        <taxon>Eurotiales</taxon>
        <taxon>Aspergillaceae</taxon>
        <taxon>Aspergillus</taxon>
        <taxon>Aspergillus subgen. Circumdati</taxon>
    </lineage>
</organism>
<dbReference type="InterPro" id="IPR021109">
    <property type="entry name" value="Peptidase_aspartic_dom_sf"/>
</dbReference>
<dbReference type="Gene3D" id="2.40.70.10">
    <property type="entry name" value="Acid Proteases"/>
    <property type="match status" value="1"/>
</dbReference>
<dbReference type="GeneID" id="37119202"/>
<dbReference type="SUPFAM" id="SSF50630">
    <property type="entry name" value="Acid proteases"/>
    <property type="match status" value="1"/>
</dbReference>
<dbReference type="RefSeq" id="XP_025469814.1">
    <property type="nucleotide sequence ID" value="XM_025617059.1"/>
</dbReference>
<feature type="compositionally biased region" description="Polar residues" evidence="1">
    <location>
        <begin position="1"/>
        <end position="30"/>
    </location>
</feature>
<dbReference type="CDD" id="cd00303">
    <property type="entry name" value="retropepsin_like"/>
    <property type="match status" value="1"/>
</dbReference>
<comment type="caution">
    <text evidence="2">The sequence shown here is derived from an EMBL/GenBank/DDBJ whole genome shotgun (WGS) entry which is preliminary data.</text>
</comment>
<evidence type="ECO:0000313" key="2">
    <source>
        <dbReference type="EMBL" id="PWY93053.1"/>
    </source>
</evidence>
<name>A0A317X3B3_9EURO</name>
<proteinExistence type="predicted"/>
<dbReference type="OrthoDB" id="4493271at2759"/>
<reference evidence="2 3" key="1">
    <citation type="submission" date="2016-12" db="EMBL/GenBank/DDBJ databases">
        <title>The genomes of Aspergillus section Nigri reveals drivers in fungal speciation.</title>
        <authorList>
            <consortium name="DOE Joint Genome Institute"/>
            <person name="Vesth T.C."/>
            <person name="Nybo J."/>
            <person name="Theobald S."/>
            <person name="Brandl J."/>
            <person name="Frisvad J.C."/>
            <person name="Nielsen K.F."/>
            <person name="Lyhne E.K."/>
            <person name="Kogle M.E."/>
            <person name="Kuo A."/>
            <person name="Riley R."/>
            <person name="Clum A."/>
            <person name="Nolan M."/>
            <person name="Lipzen A."/>
            <person name="Salamov A."/>
            <person name="Henrissat B."/>
            <person name="Wiebenga A."/>
            <person name="De Vries R.P."/>
            <person name="Grigoriev I.V."/>
            <person name="Mortensen U.H."/>
            <person name="Andersen M.R."/>
            <person name="Baker S.E."/>
        </authorList>
    </citation>
    <scope>NUCLEOTIDE SEQUENCE [LARGE SCALE GENOMIC DNA]</scope>
    <source>
        <strain evidence="2 3">CBS 115572</strain>
    </source>
</reference>
<evidence type="ECO:0000313" key="3">
    <source>
        <dbReference type="Proteomes" id="UP000246702"/>
    </source>
</evidence>
<dbReference type="EMBL" id="MSFK01000007">
    <property type="protein sequence ID" value="PWY93053.1"/>
    <property type="molecule type" value="Genomic_DNA"/>
</dbReference>
<gene>
    <name evidence="2" type="ORF">BO94DRAFT_622251</name>
</gene>
<keyword evidence="3" id="KW-1185">Reference proteome</keyword>
<sequence length="200" mass="22692">MVDLINSHNRSEYGSNHNVARIQPQLSGQPRPSLYRRLLRKSTKLLNIRQHGQQLNTGIVPPGPVEAPIEHVATRNRFKPQGFLTPGRRAKIPAIFSLDTGAGVSTMRRSIYEQLHLPLESFSGHLRPVQSRSDKNTIKPYGIVRQVSWHFAQRARTYTADFYVIDDDEFDVIIGRPEIEKYALLQPSADIGPFVVRDLS</sequence>
<protein>
    <submittedName>
        <fullName evidence="2">Uncharacterized protein</fullName>
    </submittedName>
</protein>
<evidence type="ECO:0000256" key="1">
    <source>
        <dbReference type="SAM" id="MobiDB-lite"/>
    </source>
</evidence>
<feature type="region of interest" description="Disordered" evidence="1">
    <location>
        <begin position="1"/>
        <end position="32"/>
    </location>
</feature>
<dbReference type="Proteomes" id="UP000246702">
    <property type="component" value="Unassembled WGS sequence"/>
</dbReference>